<reference evidence="1" key="1">
    <citation type="submission" date="2021-03" db="EMBL/GenBank/DDBJ databases">
        <title>Genomic Encyclopedia of Type Strains, Phase IV (KMG-IV): sequencing the most valuable type-strain genomes for metagenomic binning, comparative biology and taxonomic classification.</title>
        <authorList>
            <person name="Goeker M."/>
        </authorList>
    </citation>
    <scope>NUCLEOTIDE SEQUENCE</scope>
    <source>
        <strain evidence="1">DSM 101588</strain>
    </source>
</reference>
<protein>
    <submittedName>
        <fullName evidence="1">Uncharacterized protein</fullName>
    </submittedName>
</protein>
<evidence type="ECO:0000313" key="1">
    <source>
        <dbReference type="EMBL" id="MBP2072298.1"/>
    </source>
</evidence>
<keyword evidence="3" id="KW-1185">Reference proteome</keyword>
<dbReference type="EMBL" id="JAGGLT010000059">
    <property type="protein sequence ID" value="MBP2073463.1"/>
    <property type="molecule type" value="Genomic_DNA"/>
</dbReference>
<sequence>MISKKWIMTILLISALTGCSNLEKQGDVV</sequence>
<dbReference type="EMBL" id="JAGGLT010000019">
    <property type="protein sequence ID" value="MBP2072298.1"/>
    <property type="molecule type" value="Genomic_DNA"/>
</dbReference>
<feature type="non-terminal residue" evidence="1">
    <location>
        <position position="29"/>
    </location>
</feature>
<evidence type="ECO:0000313" key="2">
    <source>
        <dbReference type="EMBL" id="MBP2073463.1"/>
    </source>
</evidence>
<dbReference type="PROSITE" id="PS51257">
    <property type="entry name" value="PROKAR_LIPOPROTEIN"/>
    <property type="match status" value="1"/>
</dbReference>
<dbReference type="Proteomes" id="UP001166402">
    <property type="component" value="Unassembled WGS sequence"/>
</dbReference>
<evidence type="ECO:0000313" key="3">
    <source>
        <dbReference type="Proteomes" id="UP001166402"/>
    </source>
</evidence>
<proteinExistence type="predicted"/>
<name>A0ABS4NF59_9THEO</name>
<comment type="caution">
    <text evidence="1">The sequence shown here is derived from an EMBL/GenBank/DDBJ whole genome shotgun (WGS) entry which is preliminary data.</text>
</comment>
<organism evidence="1 3">
    <name type="scientific">Thermoanaerobacterium butyriciformans</name>
    <dbReference type="NCBI Taxonomy" id="1702242"/>
    <lineage>
        <taxon>Bacteria</taxon>
        <taxon>Bacillati</taxon>
        <taxon>Bacillota</taxon>
        <taxon>Clostridia</taxon>
        <taxon>Thermoanaerobacterales</taxon>
        <taxon>Thermoanaerobacteraceae</taxon>
        <taxon>Thermoanaerobacterium</taxon>
    </lineage>
</organism>
<gene>
    <name evidence="1" type="ORF">J2Z80_001829</name>
    <name evidence="2" type="ORF">J2Z80_003025</name>
</gene>
<accession>A0ABS4NF59</accession>